<feature type="binding site" description="distal binding residue" evidence="5">
    <location>
        <position position="91"/>
    </location>
    <ligand>
        <name>heme</name>
        <dbReference type="ChEBI" id="CHEBI:30413"/>
    </ligand>
    <ligandPart>
        <name>Fe</name>
        <dbReference type="ChEBI" id="CHEBI:18248"/>
    </ligandPart>
</feature>
<proteinExistence type="predicted"/>
<evidence type="ECO:0000256" key="5">
    <source>
        <dbReference type="PIRSR" id="PIRSR601486-1"/>
    </source>
</evidence>
<evidence type="ECO:0000256" key="4">
    <source>
        <dbReference type="ARBA" id="ARBA00023004"/>
    </source>
</evidence>
<sequence>MIKTLFKFVFTVMLVGCVSSNNGTLYQQLNGKQGVEKLVESFINQIGHDEQILAYFKQSNVAHFRQGFITHLCSVTDGPCEYKGDNMVDIHTGMNISKKDFNRVVELLINAMDEQQIPQTVQNKILSRLAPLRPEIIDI</sequence>
<dbReference type="GO" id="GO:0020037">
    <property type="term" value="F:heme binding"/>
    <property type="evidence" value="ECO:0007669"/>
    <property type="project" value="InterPro"/>
</dbReference>
<dbReference type="Pfam" id="PF01152">
    <property type="entry name" value="Bac_globin"/>
    <property type="match status" value="1"/>
</dbReference>
<dbReference type="RefSeq" id="WP_054552693.1">
    <property type="nucleotide sequence ID" value="NZ_LJTC01000005.1"/>
</dbReference>
<organism evidence="6 7">
    <name type="scientific">Pseudoalteromonas lipolytica</name>
    <dbReference type="NCBI Taxonomy" id="570156"/>
    <lineage>
        <taxon>Bacteria</taxon>
        <taxon>Pseudomonadati</taxon>
        <taxon>Pseudomonadota</taxon>
        <taxon>Gammaproteobacteria</taxon>
        <taxon>Alteromonadales</taxon>
        <taxon>Pseudoalteromonadaceae</taxon>
        <taxon>Pseudoalteromonas</taxon>
    </lineage>
</organism>
<dbReference type="GO" id="GO:0046872">
    <property type="term" value="F:metal ion binding"/>
    <property type="evidence" value="ECO:0007669"/>
    <property type="project" value="UniProtKB-KW"/>
</dbReference>
<dbReference type="CDD" id="cd00454">
    <property type="entry name" value="TrHb1_N"/>
    <property type="match status" value="1"/>
</dbReference>
<evidence type="ECO:0000256" key="2">
    <source>
        <dbReference type="ARBA" id="ARBA00022617"/>
    </source>
</evidence>
<gene>
    <name evidence="6" type="ORF">AOG27_09015</name>
</gene>
<dbReference type="PATRIC" id="fig|570156.3.peg.2868"/>
<dbReference type="Gene3D" id="1.10.490.10">
    <property type="entry name" value="Globins"/>
    <property type="match status" value="1"/>
</dbReference>
<dbReference type="EMBL" id="LJTC01000005">
    <property type="protein sequence ID" value="KPM83777.1"/>
    <property type="molecule type" value="Genomic_DNA"/>
</dbReference>
<dbReference type="STRING" id="570156.AOG27_09015"/>
<dbReference type="InterPro" id="IPR009050">
    <property type="entry name" value="Globin-like_sf"/>
</dbReference>
<evidence type="ECO:0000256" key="3">
    <source>
        <dbReference type="ARBA" id="ARBA00022723"/>
    </source>
</evidence>
<dbReference type="SUPFAM" id="SSF46458">
    <property type="entry name" value="Globin-like"/>
    <property type="match status" value="1"/>
</dbReference>
<evidence type="ECO:0000313" key="7">
    <source>
        <dbReference type="Proteomes" id="UP000050378"/>
    </source>
</evidence>
<dbReference type="InterPro" id="IPR001486">
    <property type="entry name" value="Hemoglobin_trunc"/>
</dbReference>
<evidence type="ECO:0000256" key="1">
    <source>
        <dbReference type="ARBA" id="ARBA00022448"/>
    </source>
</evidence>
<reference evidence="6 7" key="1">
    <citation type="submission" date="2015-09" db="EMBL/GenBank/DDBJ databases">
        <title>Draft Genome Sequence of Pseudoalteromonas lipolytica UCD-48B.</title>
        <authorList>
            <person name="Krusor M."/>
            <person name="Coil D.A."/>
            <person name="Lang J.M."/>
            <person name="Eisen J.A."/>
            <person name="Alexiev A."/>
        </authorList>
    </citation>
    <scope>NUCLEOTIDE SEQUENCE [LARGE SCALE GENOMIC DNA]</scope>
    <source>
        <strain evidence="6 7">UCD-48B</strain>
    </source>
</reference>
<dbReference type="AlphaFoldDB" id="A0A0P7E802"/>
<dbReference type="OrthoDB" id="9795814at2"/>
<accession>A0A0P7E802</accession>
<dbReference type="Proteomes" id="UP000050378">
    <property type="component" value="Unassembled WGS sequence"/>
</dbReference>
<keyword evidence="1" id="KW-0813">Transport</keyword>
<name>A0A0P7E802_9GAMM</name>
<keyword evidence="3 5" id="KW-0479">Metal-binding</keyword>
<dbReference type="InterPro" id="IPR012292">
    <property type="entry name" value="Globin/Proto"/>
</dbReference>
<protein>
    <submittedName>
        <fullName evidence="6">Globin</fullName>
    </submittedName>
</protein>
<keyword evidence="2 5" id="KW-0349">Heme</keyword>
<comment type="caution">
    <text evidence="6">The sequence shown here is derived from an EMBL/GenBank/DDBJ whole genome shotgun (WGS) entry which is preliminary data.</text>
</comment>
<keyword evidence="4 5" id="KW-0408">Iron</keyword>
<dbReference type="GO" id="GO:0019825">
    <property type="term" value="F:oxygen binding"/>
    <property type="evidence" value="ECO:0007669"/>
    <property type="project" value="InterPro"/>
</dbReference>
<evidence type="ECO:0000313" key="6">
    <source>
        <dbReference type="EMBL" id="KPM83777.1"/>
    </source>
</evidence>